<feature type="compositionally biased region" description="Polar residues" evidence="1">
    <location>
        <begin position="651"/>
        <end position="661"/>
    </location>
</feature>
<dbReference type="EMBL" id="BGZK01000648">
    <property type="protein sequence ID" value="GBP54500.1"/>
    <property type="molecule type" value="Genomic_DNA"/>
</dbReference>
<dbReference type="SUPFAM" id="SSF56672">
    <property type="entry name" value="DNA/RNA polymerases"/>
    <property type="match status" value="1"/>
</dbReference>
<dbReference type="InterPro" id="IPR000477">
    <property type="entry name" value="RT_dom"/>
</dbReference>
<dbReference type="CDD" id="cd01650">
    <property type="entry name" value="RT_nLTR_like"/>
    <property type="match status" value="1"/>
</dbReference>
<comment type="caution">
    <text evidence="3">The sequence shown here is derived from an EMBL/GenBank/DDBJ whole genome shotgun (WGS) entry which is preliminary data.</text>
</comment>
<accession>A0A4C1WUE9</accession>
<dbReference type="GO" id="GO:0071897">
    <property type="term" value="P:DNA biosynthetic process"/>
    <property type="evidence" value="ECO:0007669"/>
    <property type="project" value="UniProtKB-ARBA"/>
</dbReference>
<dbReference type="OrthoDB" id="7466482at2759"/>
<keyword evidence="4" id="KW-1185">Reference proteome</keyword>
<dbReference type="Gene3D" id="3.30.70.270">
    <property type="match status" value="1"/>
</dbReference>
<evidence type="ECO:0000259" key="2">
    <source>
        <dbReference type="PROSITE" id="PS50878"/>
    </source>
</evidence>
<name>A0A4C1WUE9_EUMVA</name>
<evidence type="ECO:0000313" key="3">
    <source>
        <dbReference type="EMBL" id="GBP54500.1"/>
    </source>
</evidence>
<dbReference type="PANTHER" id="PTHR19446">
    <property type="entry name" value="REVERSE TRANSCRIPTASES"/>
    <property type="match status" value="1"/>
</dbReference>
<reference evidence="3 4" key="1">
    <citation type="journal article" date="2019" name="Commun. Biol.">
        <title>The bagworm genome reveals a unique fibroin gene that provides high tensile strength.</title>
        <authorList>
            <person name="Kono N."/>
            <person name="Nakamura H."/>
            <person name="Ohtoshi R."/>
            <person name="Tomita M."/>
            <person name="Numata K."/>
            <person name="Arakawa K."/>
        </authorList>
    </citation>
    <scope>NUCLEOTIDE SEQUENCE [LARGE SCALE GENOMIC DNA]</scope>
</reference>
<protein>
    <submittedName>
        <fullName evidence="3">LINE-1 retrotransposable element ORF2 protein</fullName>
    </submittedName>
</protein>
<dbReference type="Proteomes" id="UP000299102">
    <property type="component" value="Unassembled WGS sequence"/>
</dbReference>
<dbReference type="AlphaFoldDB" id="A0A4C1WUE9"/>
<sequence length="661" mass="76958">MDARLLKYHSRPEYRRKSTAAAVSFHSHGHNPLNWNQLIEILRSSVREHLKFNKNKSKASRLALAKFMKAKFWKNRSPKDPAMIQNFKDARKELLDLKEKEDKEKCQHFFAQKHRVRRSQRMKMTYEFLRTFKKQTGRKQPKRFIPISTWIYELHKVKGPEFRISQSDKKAIKSPSTDTIHNIIKQMKKGTIPGPDQMVIELYQHAPEVFVKQVTKIIGKSCESNSFPQEWVETIQIPIPKKARPQSVNDYRKISICNAGYRIYATYLLKLLDEEIETMGNYQAAFMTYRSTDDHIFVVRRILNEKWKAGKPAFVLQIDIEKAFDSVDFCALYDILRTRVNTTLANRIMSCLKEHTSILWFGQKTQSITKGKGVKQGCPLSPRLFTIVLDDVLRTLEELVNEIRLEQNAEINLPVILSFVDDIIIIGDSTTVLTNIMKNLKELLISVGLKPNETKAKMLVRDSINKSIAKQTQETNGVLITPVDTIKYLGTYLTSELSRRDTIKARCKQAIRNEKGLISFIKKTKMHWKIAKLIYKMVISPSMTYGLNVVALTKSNRTRLRQYEREILKDMLQAARNQPKLKTQEILEGKTITKIIKRKVGRPIYTWEDSLRQDLNYHNRNQEEWNTLAQNKMEMKKAADELYQLPETDTESSAPSEENEE</sequence>
<evidence type="ECO:0000256" key="1">
    <source>
        <dbReference type="SAM" id="MobiDB-lite"/>
    </source>
</evidence>
<dbReference type="Pfam" id="PF00078">
    <property type="entry name" value="RVT_1"/>
    <property type="match status" value="1"/>
</dbReference>
<feature type="region of interest" description="Disordered" evidence="1">
    <location>
        <begin position="637"/>
        <end position="661"/>
    </location>
</feature>
<gene>
    <name evidence="3" type="primary">Pol</name>
    <name evidence="3" type="ORF">EVAR_47372_1</name>
</gene>
<organism evidence="3 4">
    <name type="scientific">Eumeta variegata</name>
    <name type="common">Bagworm moth</name>
    <name type="synonym">Eumeta japonica</name>
    <dbReference type="NCBI Taxonomy" id="151549"/>
    <lineage>
        <taxon>Eukaryota</taxon>
        <taxon>Metazoa</taxon>
        <taxon>Ecdysozoa</taxon>
        <taxon>Arthropoda</taxon>
        <taxon>Hexapoda</taxon>
        <taxon>Insecta</taxon>
        <taxon>Pterygota</taxon>
        <taxon>Neoptera</taxon>
        <taxon>Endopterygota</taxon>
        <taxon>Lepidoptera</taxon>
        <taxon>Glossata</taxon>
        <taxon>Ditrysia</taxon>
        <taxon>Tineoidea</taxon>
        <taxon>Psychidae</taxon>
        <taxon>Oiketicinae</taxon>
        <taxon>Eumeta</taxon>
    </lineage>
</organism>
<dbReference type="InterPro" id="IPR043502">
    <property type="entry name" value="DNA/RNA_pol_sf"/>
</dbReference>
<feature type="domain" description="Reverse transcriptase" evidence="2">
    <location>
        <begin position="220"/>
        <end position="493"/>
    </location>
</feature>
<dbReference type="PROSITE" id="PS50878">
    <property type="entry name" value="RT_POL"/>
    <property type="match status" value="1"/>
</dbReference>
<evidence type="ECO:0000313" key="4">
    <source>
        <dbReference type="Proteomes" id="UP000299102"/>
    </source>
</evidence>
<dbReference type="InterPro" id="IPR043128">
    <property type="entry name" value="Rev_trsase/Diguanyl_cyclase"/>
</dbReference>
<dbReference type="STRING" id="151549.A0A4C1WUE9"/>
<proteinExistence type="predicted"/>